<proteinExistence type="predicted"/>
<sequence length="76" mass="8453">MSQAGWLIERLDICPVLPKIALASCPAGEENFSHSLKPFITCKRFSSRITLYFSAILLPINSKVTLALQKYNKPTA</sequence>
<accession>A0ABU7E5X5</accession>
<evidence type="ECO:0000313" key="2">
    <source>
        <dbReference type="Proteomes" id="UP001352852"/>
    </source>
</evidence>
<gene>
    <name evidence="1" type="ORF">CHARACLAT_027245</name>
</gene>
<protein>
    <submittedName>
        <fullName evidence="1">Uncharacterized protein</fullName>
    </submittedName>
</protein>
<comment type="caution">
    <text evidence="1">The sequence shown here is derived from an EMBL/GenBank/DDBJ whole genome shotgun (WGS) entry which is preliminary data.</text>
</comment>
<evidence type="ECO:0000313" key="1">
    <source>
        <dbReference type="EMBL" id="MED6281969.1"/>
    </source>
</evidence>
<name>A0ABU7E5X5_9TELE</name>
<organism evidence="1 2">
    <name type="scientific">Characodon lateralis</name>
    <dbReference type="NCBI Taxonomy" id="208331"/>
    <lineage>
        <taxon>Eukaryota</taxon>
        <taxon>Metazoa</taxon>
        <taxon>Chordata</taxon>
        <taxon>Craniata</taxon>
        <taxon>Vertebrata</taxon>
        <taxon>Euteleostomi</taxon>
        <taxon>Actinopterygii</taxon>
        <taxon>Neopterygii</taxon>
        <taxon>Teleostei</taxon>
        <taxon>Neoteleostei</taxon>
        <taxon>Acanthomorphata</taxon>
        <taxon>Ovalentaria</taxon>
        <taxon>Atherinomorphae</taxon>
        <taxon>Cyprinodontiformes</taxon>
        <taxon>Goodeidae</taxon>
        <taxon>Characodon</taxon>
    </lineage>
</organism>
<dbReference type="Proteomes" id="UP001352852">
    <property type="component" value="Unassembled WGS sequence"/>
</dbReference>
<reference evidence="1 2" key="1">
    <citation type="submission" date="2021-06" db="EMBL/GenBank/DDBJ databases">
        <authorList>
            <person name="Palmer J.M."/>
        </authorList>
    </citation>
    <scope>NUCLEOTIDE SEQUENCE [LARGE SCALE GENOMIC DNA]</scope>
    <source>
        <strain evidence="1 2">CL_MEX2019</strain>
        <tissue evidence="1">Muscle</tissue>
    </source>
</reference>
<keyword evidence="2" id="KW-1185">Reference proteome</keyword>
<dbReference type="EMBL" id="JAHUTJ010044392">
    <property type="protein sequence ID" value="MED6281969.1"/>
    <property type="molecule type" value="Genomic_DNA"/>
</dbReference>